<comment type="caution">
    <text evidence="6">The sequence shown here is derived from an EMBL/GenBank/DDBJ whole genome shotgun (WGS) entry which is preliminary data.</text>
</comment>
<dbReference type="Proteomes" id="UP000265427">
    <property type="component" value="Unassembled WGS sequence"/>
</dbReference>
<dbReference type="Proteomes" id="UP000266239">
    <property type="component" value="Unassembled WGS sequence"/>
</dbReference>
<dbReference type="AlphaFoldDB" id="A0A397F5Y5"/>
<protein>
    <submittedName>
        <fullName evidence="6">Uncharacterized protein</fullName>
    </submittedName>
</protein>
<evidence type="ECO:0000313" key="2">
    <source>
        <dbReference type="EMBL" id="RHY16130.1"/>
    </source>
</evidence>
<evidence type="ECO:0000313" key="9">
    <source>
        <dbReference type="Proteomes" id="UP000266239"/>
    </source>
</evidence>
<evidence type="ECO:0000313" key="11">
    <source>
        <dbReference type="Proteomes" id="UP000283543"/>
    </source>
</evidence>
<evidence type="ECO:0000313" key="4">
    <source>
        <dbReference type="EMBL" id="RHY57196.1"/>
    </source>
</evidence>
<gene>
    <name evidence="1" type="ORF">DYB25_008785</name>
    <name evidence="5" type="ORF">DYB26_003671</name>
    <name evidence="3" type="ORF">DYB30_011523</name>
    <name evidence="6" type="ORF">DYB31_003847</name>
    <name evidence="4" type="ORF">DYB34_012048</name>
    <name evidence="2" type="ORF">DYB36_011666</name>
</gene>
<dbReference type="Proteomes" id="UP000266643">
    <property type="component" value="Unassembled WGS sequence"/>
</dbReference>
<sequence length="79" mass="9367">MGLRSMRKSRSRQEAALAAFSNRIRQLVQTEAIDDIYNADQTEINFEYIPKHAIDRCGEFLKYHFGYRKDKNMKKILLL</sequence>
<accession>A0A397F5Y5</accession>
<evidence type="ECO:0000313" key="8">
    <source>
        <dbReference type="Proteomes" id="UP000266196"/>
    </source>
</evidence>
<proteinExistence type="predicted"/>
<name>A0A397F5Y5_APHAT</name>
<evidence type="ECO:0000313" key="7">
    <source>
        <dbReference type="Proteomes" id="UP000265427"/>
    </source>
</evidence>
<evidence type="ECO:0000313" key="6">
    <source>
        <dbReference type="EMBL" id="RHZ10953.1"/>
    </source>
</evidence>
<dbReference type="EMBL" id="QUTF01016060">
    <property type="protein sequence ID" value="RHZ07811.1"/>
    <property type="molecule type" value="Genomic_DNA"/>
</dbReference>
<dbReference type="Proteomes" id="UP000266196">
    <property type="component" value="Unassembled WGS sequence"/>
</dbReference>
<dbReference type="EMBL" id="QUTA01006853">
    <property type="protein sequence ID" value="RHY09314.1"/>
    <property type="molecule type" value="Genomic_DNA"/>
</dbReference>
<dbReference type="EMBL" id="QUTD01008386">
    <property type="protein sequence ID" value="RHY46442.1"/>
    <property type="molecule type" value="Genomic_DNA"/>
</dbReference>
<dbReference type="EMBL" id="QUSZ01004045">
    <property type="protein sequence ID" value="RHY16130.1"/>
    <property type="molecule type" value="Genomic_DNA"/>
</dbReference>
<dbReference type="Proteomes" id="UP000283543">
    <property type="component" value="Unassembled WGS sequence"/>
</dbReference>
<organism evidence="6 8">
    <name type="scientific">Aphanomyces astaci</name>
    <name type="common">Crayfish plague agent</name>
    <dbReference type="NCBI Taxonomy" id="112090"/>
    <lineage>
        <taxon>Eukaryota</taxon>
        <taxon>Sar</taxon>
        <taxon>Stramenopiles</taxon>
        <taxon>Oomycota</taxon>
        <taxon>Saprolegniomycetes</taxon>
        <taxon>Saprolegniales</taxon>
        <taxon>Verrucalvaceae</taxon>
        <taxon>Aphanomyces</taxon>
    </lineage>
</organism>
<evidence type="ECO:0000313" key="12">
    <source>
        <dbReference type="Proteomes" id="UP000286510"/>
    </source>
</evidence>
<dbReference type="Proteomes" id="UP000286510">
    <property type="component" value="Unassembled WGS sequence"/>
</dbReference>
<evidence type="ECO:0000313" key="10">
    <source>
        <dbReference type="Proteomes" id="UP000266643"/>
    </source>
</evidence>
<evidence type="ECO:0000313" key="3">
    <source>
        <dbReference type="EMBL" id="RHY46442.1"/>
    </source>
</evidence>
<evidence type="ECO:0000313" key="5">
    <source>
        <dbReference type="EMBL" id="RHZ07811.1"/>
    </source>
</evidence>
<reference evidence="7 8" key="1">
    <citation type="submission" date="2018-08" db="EMBL/GenBank/DDBJ databases">
        <title>Aphanomyces genome sequencing and annotation.</title>
        <authorList>
            <person name="Minardi D."/>
            <person name="Oidtmann B."/>
            <person name="Van Der Giezen M."/>
            <person name="Studholme D.J."/>
        </authorList>
    </citation>
    <scope>NUCLEOTIDE SEQUENCE [LARGE SCALE GENOMIC DNA]</scope>
    <source>
        <strain evidence="6 8">197901</strain>
        <strain evidence="3 10">D2</strain>
        <strain evidence="5 12">FDL457</strain>
        <strain evidence="2 7">Kv</strain>
        <strain evidence="4 11">Si</strain>
        <strain evidence="1 9">Yx</strain>
    </source>
</reference>
<dbReference type="EMBL" id="QUTE01011100">
    <property type="protein sequence ID" value="RHZ10953.1"/>
    <property type="molecule type" value="Genomic_DNA"/>
</dbReference>
<evidence type="ECO:0000313" key="1">
    <source>
        <dbReference type="EMBL" id="RHY09314.1"/>
    </source>
</evidence>
<dbReference type="EMBL" id="QUTB01005169">
    <property type="protein sequence ID" value="RHY57196.1"/>
    <property type="molecule type" value="Genomic_DNA"/>
</dbReference>